<evidence type="ECO:0000256" key="2">
    <source>
        <dbReference type="ARBA" id="ARBA00007779"/>
    </source>
</evidence>
<feature type="domain" description="CSC1/OSCA1-like N-terminal transmembrane" evidence="10">
    <location>
        <begin position="218"/>
        <end position="318"/>
    </location>
</feature>
<evidence type="ECO:0000256" key="3">
    <source>
        <dbReference type="ARBA" id="ARBA00022448"/>
    </source>
</evidence>
<evidence type="ECO:0000256" key="5">
    <source>
        <dbReference type="ARBA" id="ARBA00022989"/>
    </source>
</evidence>
<evidence type="ECO:0000259" key="10">
    <source>
        <dbReference type="Pfam" id="PF13967"/>
    </source>
</evidence>
<dbReference type="GO" id="GO:0005886">
    <property type="term" value="C:plasma membrane"/>
    <property type="evidence" value="ECO:0007669"/>
    <property type="project" value="TreeGrafter"/>
</dbReference>
<dbReference type="EMBL" id="JAGDFM010000093">
    <property type="protein sequence ID" value="KAG7386764.1"/>
    <property type="molecule type" value="Genomic_DNA"/>
</dbReference>
<dbReference type="PANTHER" id="PTHR13018">
    <property type="entry name" value="PROBABLE MEMBRANE PROTEIN DUF221-RELATED"/>
    <property type="match status" value="1"/>
</dbReference>
<evidence type="ECO:0000313" key="12">
    <source>
        <dbReference type="Proteomes" id="UP000694044"/>
    </source>
</evidence>
<protein>
    <submittedName>
        <fullName evidence="11">Transmembrane protein 63C</fullName>
    </submittedName>
</protein>
<feature type="domain" description="CSC1/OSCA1-like 7TM region" evidence="9">
    <location>
        <begin position="629"/>
        <end position="889"/>
    </location>
</feature>
<feature type="transmembrane region" description="Helical" evidence="7">
    <location>
        <begin position="668"/>
        <end position="694"/>
    </location>
</feature>
<accession>A0A8T1W3Y5</accession>
<keyword evidence="6 7" id="KW-0472">Membrane</keyword>
<organism evidence="11 12">
    <name type="scientific">Phytophthora pseudosyringae</name>
    <dbReference type="NCBI Taxonomy" id="221518"/>
    <lineage>
        <taxon>Eukaryota</taxon>
        <taxon>Sar</taxon>
        <taxon>Stramenopiles</taxon>
        <taxon>Oomycota</taxon>
        <taxon>Peronosporomycetes</taxon>
        <taxon>Peronosporales</taxon>
        <taxon>Peronosporaceae</taxon>
        <taxon>Phytophthora</taxon>
    </lineage>
</organism>
<feature type="transmembrane region" description="Helical" evidence="7">
    <location>
        <begin position="297"/>
        <end position="316"/>
    </location>
</feature>
<feature type="transmembrane region" description="Helical" evidence="7">
    <location>
        <begin position="815"/>
        <end position="845"/>
    </location>
</feature>
<sequence length="1069" mass="120956">MGMMFVTGLLLRVAVVAVALAAGVRGDDLRVVNVPSGVTTVTLDGQVELKVDTWVPPDAPPMFVDLTLTDGNGTNMDALVVPRTLVFTHAANASVPQKLKQKFSLFGRVPGRFYLDYALGGTDVDKFYRLSAERSVVSIAAGREQGWQGIWYQLLFNSLIFLGGTAFFAWRRLQQLDLPVWMGHQEALFERSNYEDMSPDGFTAKYGELQGSTLKERMTKFWRVSCSGDYVSSTCGIPAALILHFYRDCAHLFAFLSFFSLAVMLPVNYVPGSARRQKGGDTYQETTFSNVPLHSEWYWAHVAYCYLVAFAVLSLLRRQHEVASTLRRRAKHIVGARSVFIQHGLPLDTTHNSLLEALRTAMPPEGSVHEITVLRDLSAVHELLQRRKVLSEKLSRVLAFDEAYENGTLSYNLLCCPGSVMAPEPLEVAWWHLRCKPGRYMYRHEKITECCCYCCTCCCPKHSPSRAPKIKRGSRSDSQFETMYESLVDDTAVEAYDRTAARQIFALREELDFFPEDALEEFGKRKCMGAAFVIFDSTATRNAFVRNVRAQTCVGRLTNTAESLSRRGFRERPLASLRKPERFMSEELAPVLRDVVLKSAPEPDDVIWQSLAYRPYTVRRIVVFWLRQIATLSLLLLFSTPTAVLMFIKLDSNSDVYRGFSRRKTFLLTMLASYLPSLLLIAVNWCLLAFLYHLTMSEPSFSHSRRVKSFLVKGFAYLVVSSVILPSIGVTAVYLALSDIEKTGGRSYVESFLYNVSGTFFISYVCQRTFLGGIVDITRCADTMALQPWIHSRSITSAEIQKAVRPSAFSYGHDYALVLSVFLVILLGTVITPIITPFGAIYFYVKFFTTKYNALYVLPYSPGRGHIAGTALELTFVCLIVFEVVMSFVFLQVAGRKQFVAMIVLLAATYAVYFSRLSGKDAFRLVQQGFADLRGEAKVSEYESITIPKPPGSRRSMFGPKPTDLQHEDALIASYADPYKAALSIFKLLGVNKFHQMTSSKTQLRYAFIKLRRWSQRPLPEPETPKKRWWQWGKKMDKKPTKTSGEKILREKGIRGWWRRHQKDKHAEL</sequence>
<reference evidence="11" key="1">
    <citation type="submission" date="2021-02" db="EMBL/GenBank/DDBJ databases">
        <authorList>
            <person name="Palmer J.M."/>
        </authorList>
    </citation>
    <scope>NUCLEOTIDE SEQUENCE</scope>
    <source>
        <strain evidence="11">SCRP734</strain>
    </source>
</reference>
<feature type="transmembrane region" description="Helical" evidence="7">
    <location>
        <begin position="715"/>
        <end position="737"/>
    </location>
</feature>
<keyword evidence="4 7" id="KW-0812">Transmembrane</keyword>
<name>A0A8T1W3Y5_9STRA</name>
<evidence type="ECO:0000256" key="8">
    <source>
        <dbReference type="SAM" id="SignalP"/>
    </source>
</evidence>
<dbReference type="InterPro" id="IPR003864">
    <property type="entry name" value="CSC1/OSCA1-like_7TM"/>
</dbReference>
<dbReference type="InterPro" id="IPR032880">
    <property type="entry name" value="CSC1/OSCA1-like_N"/>
</dbReference>
<dbReference type="InterPro" id="IPR045122">
    <property type="entry name" value="Csc1-like"/>
</dbReference>
<evidence type="ECO:0000313" key="11">
    <source>
        <dbReference type="EMBL" id="KAG7386764.1"/>
    </source>
</evidence>
<evidence type="ECO:0000259" key="9">
    <source>
        <dbReference type="Pfam" id="PF02714"/>
    </source>
</evidence>
<keyword evidence="8" id="KW-0732">Signal</keyword>
<dbReference type="AlphaFoldDB" id="A0A8T1W3Y5"/>
<feature type="transmembrane region" description="Helical" evidence="7">
    <location>
        <begin position="150"/>
        <end position="170"/>
    </location>
</feature>
<dbReference type="Pfam" id="PF02714">
    <property type="entry name" value="RSN1_7TM"/>
    <property type="match status" value="1"/>
</dbReference>
<comment type="caution">
    <text evidence="11">The sequence shown here is derived from an EMBL/GenBank/DDBJ whole genome shotgun (WGS) entry which is preliminary data.</text>
</comment>
<dbReference type="GO" id="GO:0005227">
    <property type="term" value="F:calcium-activated cation channel activity"/>
    <property type="evidence" value="ECO:0007669"/>
    <property type="project" value="InterPro"/>
</dbReference>
<feature type="transmembrane region" description="Helical" evidence="7">
    <location>
        <begin position="629"/>
        <end position="648"/>
    </location>
</feature>
<evidence type="ECO:0000256" key="7">
    <source>
        <dbReference type="SAM" id="Phobius"/>
    </source>
</evidence>
<dbReference type="Proteomes" id="UP000694044">
    <property type="component" value="Unassembled WGS sequence"/>
</dbReference>
<comment type="similarity">
    <text evidence="2">Belongs to the CSC1 (TC 1.A.17) family.</text>
</comment>
<feature type="chain" id="PRO_5035914117" evidence="8">
    <location>
        <begin position="27"/>
        <end position="1069"/>
    </location>
</feature>
<proteinExistence type="inferred from homology"/>
<keyword evidence="3" id="KW-0813">Transport</keyword>
<evidence type="ECO:0000256" key="6">
    <source>
        <dbReference type="ARBA" id="ARBA00023136"/>
    </source>
</evidence>
<feature type="transmembrane region" description="Helical" evidence="7">
    <location>
        <begin position="866"/>
        <end position="893"/>
    </location>
</feature>
<keyword evidence="12" id="KW-1185">Reference proteome</keyword>
<dbReference type="OrthoDB" id="1689567at2759"/>
<feature type="transmembrane region" description="Helical" evidence="7">
    <location>
        <begin position="252"/>
        <end position="270"/>
    </location>
</feature>
<evidence type="ECO:0000256" key="1">
    <source>
        <dbReference type="ARBA" id="ARBA00004141"/>
    </source>
</evidence>
<feature type="transmembrane region" description="Helical" evidence="7">
    <location>
        <begin position="899"/>
        <end position="915"/>
    </location>
</feature>
<gene>
    <name evidence="11" type="primary">TMEM63C_3</name>
    <name evidence="11" type="ORF">PHYPSEUDO_015272</name>
</gene>
<feature type="signal peptide" evidence="8">
    <location>
        <begin position="1"/>
        <end position="26"/>
    </location>
</feature>
<dbReference type="Pfam" id="PF13967">
    <property type="entry name" value="RSN1_TM"/>
    <property type="match status" value="1"/>
</dbReference>
<dbReference type="PANTHER" id="PTHR13018:SF5">
    <property type="entry name" value="RE44586P"/>
    <property type="match status" value="1"/>
</dbReference>
<comment type="subcellular location">
    <subcellularLocation>
        <location evidence="1">Membrane</location>
        <topology evidence="1">Multi-pass membrane protein</topology>
    </subcellularLocation>
</comment>
<keyword evidence="5 7" id="KW-1133">Transmembrane helix</keyword>
<evidence type="ECO:0000256" key="4">
    <source>
        <dbReference type="ARBA" id="ARBA00022692"/>
    </source>
</evidence>